<protein>
    <submittedName>
        <fullName evidence="3">Prothymosin alpha</fullName>
    </submittedName>
</protein>
<dbReference type="WBParaSite" id="ALUE_0000114301-mRNA-1">
    <property type="protein sequence ID" value="ALUE_0000114301-mRNA-1"/>
    <property type="gene ID" value="ALUE_0000114301"/>
</dbReference>
<sequence>MASDEPAGMGDAQGDHDVGDEMDEMGQIEGLKGENENEGEKSERREDEDKPIDVDDDFAADLEGIDKDEGNGNVFLCFSLFKTSVPYSHILSFYL</sequence>
<accession>A0A0M3HHZ8</accession>
<reference evidence="3" key="1">
    <citation type="submission" date="2017-02" db="UniProtKB">
        <authorList>
            <consortium name="WormBaseParasite"/>
        </authorList>
    </citation>
    <scope>IDENTIFICATION</scope>
</reference>
<evidence type="ECO:0000313" key="2">
    <source>
        <dbReference type="Proteomes" id="UP000036681"/>
    </source>
</evidence>
<dbReference type="Proteomes" id="UP000036681">
    <property type="component" value="Unplaced"/>
</dbReference>
<name>A0A0M3HHZ8_ASCLU</name>
<proteinExistence type="predicted"/>
<evidence type="ECO:0000313" key="3">
    <source>
        <dbReference type="WBParaSite" id="ALUE_0000114301-mRNA-1"/>
    </source>
</evidence>
<organism evidence="2 3">
    <name type="scientific">Ascaris lumbricoides</name>
    <name type="common">Giant roundworm</name>
    <dbReference type="NCBI Taxonomy" id="6252"/>
    <lineage>
        <taxon>Eukaryota</taxon>
        <taxon>Metazoa</taxon>
        <taxon>Ecdysozoa</taxon>
        <taxon>Nematoda</taxon>
        <taxon>Chromadorea</taxon>
        <taxon>Rhabditida</taxon>
        <taxon>Spirurina</taxon>
        <taxon>Ascaridomorpha</taxon>
        <taxon>Ascaridoidea</taxon>
        <taxon>Ascarididae</taxon>
        <taxon>Ascaris</taxon>
    </lineage>
</organism>
<feature type="compositionally biased region" description="Basic and acidic residues" evidence="1">
    <location>
        <begin position="31"/>
        <end position="53"/>
    </location>
</feature>
<keyword evidence="2" id="KW-1185">Reference proteome</keyword>
<feature type="region of interest" description="Disordered" evidence="1">
    <location>
        <begin position="1"/>
        <end position="54"/>
    </location>
</feature>
<evidence type="ECO:0000256" key="1">
    <source>
        <dbReference type="SAM" id="MobiDB-lite"/>
    </source>
</evidence>
<dbReference type="AlphaFoldDB" id="A0A0M3HHZ8"/>